<dbReference type="RefSeq" id="WP_003153968.1">
    <property type="nucleotide sequence ID" value="NZ_AP018402.1"/>
</dbReference>
<accession>A0A411A6K1</accession>
<gene>
    <name evidence="1" type="ORF">BACVE_003948</name>
</gene>
<dbReference type="Proteomes" id="UP000587477">
    <property type="component" value="Chromosome"/>
</dbReference>
<evidence type="ECO:0008006" key="3">
    <source>
        <dbReference type="Google" id="ProtNLM"/>
    </source>
</evidence>
<dbReference type="EMBL" id="CP063687">
    <property type="protein sequence ID" value="QOY28906.1"/>
    <property type="molecule type" value="Genomic_DNA"/>
</dbReference>
<reference evidence="2" key="1">
    <citation type="submission" date="2020-10" db="EMBL/GenBank/DDBJ databases">
        <title>Complete genome sequence of Bacillus velezensis NST6.</title>
        <authorList>
            <person name="Choi J."/>
        </authorList>
    </citation>
    <scope>NUCLEOTIDE SEQUENCE [LARGE SCALE GENOMIC DNA]</scope>
    <source>
        <strain evidence="2">NST6</strain>
    </source>
</reference>
<sequence>MAFGITRKELERWKRDVSEGKIAFLTHYWLDDRFPEAKTVTKAGSSDLNKLIRWGAEYGLKPEWIHHKNEFPHFDLLGETQRSILEKERLTDHLKRFRL</sequence>
<name>A0A411A6K1_BACVE</name>
<evidence type="ECO:0000313" key="1">
    <source>
        <dbReference type="EMBL" id="QOY28906.1"/>
    </source>
</evidence>
<evidence type="ECO:0000313" key="2">
    <source>
        <dbReference type="Proteomes" id="UP000587477"/>
    </source>
</evidence>
<dbReference type="AlphaFoldDB" id="A0A411A6K1"/>
<organism evidence="1 2">
    <name type="scientific">Bacillus velezensis</name>
    <dbReference type="NCBI Taxonomy" id="492670"/>
    <lineage>
        <taxon>Bacteria</taxon>
        <taxon>Bacillati</taxon>
        <taxon>Bacillota</taxon>
        <taxon>Bacilli</taxon>
        <taxon>Bacillales</taxon>
        <taxon>Bacillaceae</taxon>
        <taxon>Bacillus</taxon>
        <taxon>Bacillus amyloliquefaciens group</taxon>
    </lineage>
</organism>
<protein>
    <recommendedName>
        <fullName evidence="3">YneQ</fullName>
    </recommendedName>
</protein>
<proteinExistence type="predicted"/>